<gene>
    <name evidence="8" type="ORF">HETIRDRAFT_436723</name>
</gene>
<dbReference type="PIRSF" id="PIRSF039099">
    <property type="entry name" value="APP-BP1"/>
    <property type="match status" value="1"/>
</dbReference>
<dbReference type="InterPro" id="IPR045886">
    <property type="entry name" value="ThiF/MoeB/HesA"/>
</dbReference>
<keyword evidence="4 5" id="KW-0833">Ubl conjugation pathway</keyword>
<evidence type="ECO:0000259" key="7">
    <source>
        <dbReference type="Pfam" id="PF00899"/>
    </source>
</evidence>
<comment type="function">
    <text evidence="5">Regulatory subunit of the dimeric UBA3-ULA1 E1 enzyme.</text>
</comment>
<dbReference type="UniPathway" id="UPA00885"/>
<proteinExistence type="inferred from homology"/>
<dbReference type="Gene3D" id="3.40.50.720">
    <property type="entry name" value="NAD(P)-binding Rossmann-like Domain"/>
    <property type="match status" value="2"/>
</dbReference>
<dbReference type="GO" id="GO:0019781">
    <property type="term" value="F:NEDD8 activating enzyme activity"/>
    <property type="evidence" value="ECO:0007669"/>
    <property type="project" value="UniProtKB-UniRule"/>
</dbReference>
<evidence type="ECO:0000313" key="8">
    <source>
        <dbReference type="EMBL" id="ETW75674.1"/>
    </source>
</evidence>
<dbReference type="GO" id="GO:0005737">
    <property type="term" value="C:cytoplasm"/>
    <property type="evidence" value="ECO:0007669"/>
    <property type="project" value="TreeGrafter"/>
</dbReference>
<name>W4JQC1_HETIT</name>
<dbReference type="STRING" id="747525.W4JQC1"/>
<dbReference type="Proteomes" id="UP000030671">
    <property type="component" value="Unassembled WGS sequence"/>
</dbReference>
<feature type="domain" description="THIF-type NAD/FAD binding fold" evidence="7">
    <location>
        <begin position="27"/>
        <end position="499"/>
    </location>
</feature>
<evidence type="ECO:0000313" key="9">
    <source>
        <dbReference type="Proteomes" id="UP000030671"/>
    </source>
</evidence>
<protein>
    <recommendedName>
        <fullName evidence="3 5">NEDD8-activating enzyme E1 regulatory subunit</fullName>
    </recommendedName>
</protein>
<dbReference type="eggNOG" id="KOG2016">
    <property type="taxonomic scope" value="Eukaryota"/>
</dbReference>
<sequence length="521" mass="56108">MSPGESQDIESATTNIQSQPDNKTRRYDRQLRLWAATGQAALESSRILVLSASATATSILKNLVLPGIGHFTILDPHTATPADAGVNFFLDGHASVGRPRAEEAVRLLAELNDGVEGRARVADPADVLNNDPAFFSAFSLVIAHNLRADALARLAALLWADPARAPLVVVRSAGFLAEFYIQYHEHDVIESHAETAPSLRIDKPFPELLEYATSLDFDGMDPTDHGHIPYVVILVRALDAWKKSHDGLPPQSSAEKQAFKRSVLAMKTKPDEENFDEAAAQAYRAWTETTVPADTAALLRAPGLAALTPAAPVFQHLLSALRQFALQPPHVLPLAAALPDMKADTAGYVRLQRLYKARAEHERAVFRGLVQIPVDDALVERFVRNAHALRALRGRRWGELDRDPVALANAAAASPRETATHIALSALEAHTAAQPDAPPTVEALRAHALAIAGDVALPPKELEDALGEIARAPTADLPNVAAFVGGLVAQEAIKMVTKQYVPINGYCVVDLVDTWTGVIGP</sequence>
<evidence type="ECO:0000256" key="6">
    <source>
        <dbReference type="SAM" id="MobiDB-lite"/>
    </source>
</evidence>
<dbReference type="OrthoDB" id="1708823at2759"/>
<evidence type="ECO:0000256" key="4">
    <source>
        <dbReference type="ARBA" id="ARBA00022786"/>
    </source>
</evidence>
<feature type="compositionally biased region" description="Polar residues" evidence="6">
    <location>
        <begin position="9"/>
        <end position="21"/>
    </location>
</feature>
<dbReference type="RefSeq" id="XP_009551939.1">
    <property type="nucleotide sequence ID" value="XM_009553644.1"/>
</dbReference>
<dbReference type="FunCoup" id="W4JQC1">
    <property type="interactions" value="845"/>
</dbReference>
<organism evidence="8 9">
    <name type="scientific">Heterobasidion irregulare (strain TC 32-1)</name>
    <dbReference type="NCBI Taxonomy" id="747525"/>
    <lineage>
        <taxon>Eukaryota</taxon>
        <taxon>Fungi</taxon>
        <taxon>Dikarya</taxon>
        <taxon>Basidiomycota</taxon>
        <taxon>Agaricomycotina</taxon>
        <taxon>Agaricomycetes</taxon>
        <taxon>Russulales</taxon>
        <taxon>Bondarzewiaceae</taxon>
        <taxon>Heterobasidion</taxon>
        <taxon>Heterobasidion annosum species complex</taxon>
    </lineage>
</organism>
<dbReference type="FunFam" id="3.40.50.720:FF:000475">
    <property type="entry name" value="NEDD8-activating enzyme E1 regulatory subunit"/>
    <property type="match status" value="1"/>
</dbReference>
<evidence type="ECO:0000256" key="3">
    <source>
        <dbReference type="ARBA" id="ARBA00015407"/>
    </source>
</evidence>
<dbReference type="PANTHER" id="PTHR10953">
    <property type="entry name" value="UBIQUITIN-ACTIVATING ENZYME E1"/>
    <property type="match status" value="1"/>
</dbReference>
<feature type="region of interest" description="Disordered" evidence="6">
    <location>
        <begin position="1"/>
        <end position="24"/>
    </location>
</feature>
<dbReference type="InParanoid" id="W4JQC1"/>
<dbReference type="KEGG" id="hir:HETIRDRAFT_436723"/>
<evidence type="ECO:0000256" key="2">
    <source>
        <dbReference type="ARBA" id="ARBA00006868"/>
    </source>
</evidence>
<dbReference type="HOGENOM" id="CLU_019618_2_1_1"/>
<comment type="similarity">
    <text evidence="2 5">Belongs to the ubiquitin-activating E1 family. ULA1 subfamily.</text>
</comment>
<dbReference type="PANTHER" id="PTHR10953:SF29">
    <property type="entry name" value="NEDD8-ACTIVATING ENZYME E1 REGULATORY SUBUNIT"/>
    <property type="match status" value="1"/>
</dbReference>
<dbReference type="InterPro" id="IPR035985">
    <property type="entry name" value="Ubiquitin-activating_enz"/>
</dbReference>
<evidence type="ECO:0000256" key="5">
    <source>
        <dbReference type="PIRNR" id="PIRNR039099"/>
    </source>
</evidence>
<dbReference type="Pfam" id="PF00899">
    <property type="entry name" value="ThiF"/>
    <property type="match status" value="1"/>
</dbReference>
<dbReference type="SUPFAM" id="SSF69572">
    <property type="entry name" value="Activating enzymes of the ubiquitin-like proteins"/>
    <property type="match status" value="1"/>
</dbReference>
<dbReference type="EMBL" id="KI925465">
    <property type="protein sequence ID" value="ETW75674.1"/>
    <property type="molecule type" value="Genomic_DNA"/>
</dbReference>
<dbReference type="AlphaFoldDB" id="W4JQC1"/>
<comment type="pathway">
    <text evidence="1 5">Protein modification; protein neddylation.</text>
</comment>
<keyword evidence="9" id="KW-1185">Reference proteome</keyword>
<dbReference type="InterPro" id="IPR000594">
    <property type="entry name" value="ThiF_NAD_FAD-bd"/>
</dbReference>
<accession>W4JQC1</accession>
<dbReference type="InterPro" id="IPR030667">
    <property type="entry name" value="APP-BP1"/>
</dbReference>
<evidence type="ECO:0000256" key="1">
    <source>
        <dbReference type="ARBA" id="ARBA00005032"/>
    </source>
</evidence>
<dbReference type="GeneID" id="20674907"/>
<reference evidence="8 9" key="1">
    <citation type="journal article" date="2012" name="New Phytol.">
        <title>Insight into trade-off between wood decay and parasitism from the genome of a fungal forest pathogen.</title>
        <authorList>
            <person name="Olson A."/>
            <person name="Aerts A."/>
            <person name="Asiegbu F."/>
            <person name="Belbahri L."/>
            <person name="Bouzid O."/>
            <person name="Broberg A."/>
            <person name="Canback B."/>
            <person name="Coutinho P.M."/>
            <person name="Cullen D."/>
            <person name="Dalman K."/>
            <person name="Deflorio G."/>
            <person name="van Diepen L.T."/>
            <person name="Dunand C."/>
            <person name="Duplessis S."/>
            <person name="Durling M."/>
            <person name="Gonthier P."/>
            <person name="Grimwood J."/>
            <person name="Fossdal C.G."/>
            <person name="Hansson D."/>
            <person name="Henrissat B."/>
            <person name="Hietala A."/>
            <person name="Himmelstrand K."/>
            <person name="Hoffmeister D."/>
            <person name="Hogberg N."/>
            <person name="James T.Y."/>
            <person name="Karlsson M."/>
            <person name="Kohler A."/>
            <person name="Kues U."/>
            <person name="Lee Y.H."/>
            <person name="Lin Y.C."/>
            <person name="Lind M."/>
            <person name="Lindquist E."/>
            <person name="Lombard V."/>
            <person name="Lucas S."/>
            <person name="Lunden K."/>
            <person name="Morin E."/>
            <person name="Murat C."/>
            <person name="Park J."/>
            <person name="Raffaello T."/>
            <person name="Rouze P."/>
            <person name="Salamov A."/>
            <person name="Schmutz J."/>
            <person name="Solheim H."/>
            <person name="Stahlberg J."/>
            <person name="Velez H."/>
            <person name="de Vries R.P."/>
            <person name="Wiebenga A."/>
            <person name="Woodward S."/>
            <person name="Yakovlev I."/>
            <person name="Garbelotto M."/>
            <person name="Martin F."/>
            <person name="Grigoriev I.V."/>
            <person name="Stenlid J."/>
        </authorList>
    </citation>
    <scope>NUCLEOTIDE SEQUENCE [LARGE SCALE GENOMIC DNA]</scope>
    <source>
        <strain evidence="8 9">TC 32-1</strain>
    </source>
</reference>
<dbReference type="GO" id="GO:0045116">
    <property type="term" value="P:protein neddylation"/>
    <property type="evidence" value="ECO:0007669"/>
    <property type="project" value="UniProtKB-UniRule"/>
</dbReference>